<evidence type="ECO:0000256" key="1">
    <source>
        <dbReference type="SAM" id="MobiDB-lite"/>
    </source>
</evidence>
<name>A0A7D5TGL7_9EURY</name>
<organism evidence="3 4">
    <name type="scientific">Halosimplex pelagicum</name>
    <dbReference type="NCBI Taxonomy" id="869886"/>
    <lineage>
        <taxon>Archaea</taxon>
        <taxon>Methanobacteriati</taxon>
        <taxon>Methanobacteriota</taxon>
        <taxon>Stenosarchaea group</taxon>
        <taxon>Halobacteria</taxon>
        <taxon>Halobacteriales</taxon>
        <taxon>Haloarculaceae</taxon>
        <taxon>Halosimplex</taxon>
    </lineage>
</organism>
<dbReference type="Proteomes" id="UP000509346">
    <property type="component" value="Chromosome"/>
</dbReference>
<dbReference type="KEGG" id="hpel:HZS54_09010"/>
<dbReference type="Pfam" id="PF23933">
    <property type="entry name" value="DUF7269"/>
    <property type="match status" value="1"/>
</dbReference>
<gene>
    <name evidence="3" type="ORF">HZS54_09010</name>
</gene>
<proteinExistence type="predicted"/>
<evidence type="ECO:0000256" key="2">
    <source>
        <dbReference type="SAM" id="Phobius"/>
    </source>
</evidence>
<reference evidence="3 4" key="1">
    <citation type="submission" date="2020-07" db="EMBL/GenBank/DDBJ databases">
        <title>Halosimplex litoreum sp. nov. and Halosimplex rubrum sp. nov., isolated from different salt environments.</title>
        <authorList>
            <person name="Cui H."/>
        </authorList>
    </citation>
    <scope>NUCLEOTIDE SEQUENCE [LARGE SCALE GENOMIC DNA]</scope>
    <source>
        <strain evidence="3 4">R2</strain>
    </source>
</reference>
<keyword evidence="2" id="KW-0812">Transmembrane</keyword>
<feature type="transmembrane region" description="Helical" evidence="2">
    <location>
        <begin position="32"/>
        <end position="50"/>
    </location>
</feature>
<accession>A0A7D5TGL7</accession>
<dbReference type="AlphaFoldDB" id="A0A7D5TGL7"/>
<dbReference type="GeneID" id="56082725"/>
<protein>
    <submittedName>
        <fullName evidence="3">Uncharacterized protein</fullName>
    </submittedName>
</protein>
<keyword evidence="4" id="KW-1185">Reference proteome</keyword>
<sequence>MSRSVTATLGVLLGVVGIAALAVPQITTPLPTGDTFVLIVGLVLLLGAVAQVQRRRRTELDYAETPDAELAVDLPTPGDDLDRRLGRLRLTRFNEAERHRINDEIRDVAAATIRRRDRGSTEAAERALDEGSWTDDPFAAAFFTGRVPEAPTTDRLRELFDRESPFKRRAVRAIDAVERLLESDERGKGDGRRATDERREGDDE</sequence>
<feature type="region of interest" description="Disordered" evidence="1">
    <location>
        <begin position="182"/>
        <end position="204"/>
    </location>
</feature>
<evidence type="ECO:0000313" key="3">
    <source>
        <dbReference type="EMBL" id="QLH81756.1"/>
    </source>
</evidence>
<dbReference type="OrthoDB" id="241451at2157"/>
<dbReference type="EMBL" id="CP058909">
    <property type="protein sequence ID" value="QLH81756.1"/>
    <property type="molecule type" value="Genomic_DNA"/>
</dbReference>
<evidence type="ECO:0000313" key="4">
    <source>
        <dbReference type="Proteomes" id="UP000509346"/>
    </source>
</evidence>
<keyword evidence="2" id="KW-0472">Membrane</keyword>
<dbReference type="InterPro" id="IPR055693">
    <property type="entry name" value="DUF7269"/>
</dbReference>
<dbReference type="RefSeq" id="WP_179922071.1">
    <property type="nucleotide sequence ID" value="NZ_CP058909.1"/>
</dbReference>
<keyword evidence="2" id="KW-1133">Transmembrane helix</keyword>